<dbReference type="InterPro" id="IPR044901">
    <property type="entry name" value="Trehalose_TreZ_E-set_sf"/>
</dbReference>
<dbReference type="EMBL" id="CP020442">
    <property type="protein sequence ID" value="ARC37420.1"/>
    <property type="molecule type" value="Genomic_DNA"/>
</dbReference>
<reference evidence="19" key="1">
    <citation type="submission" date="2017-12" db="EMBL/GenBank/DDBJ databases">
        <title>FDA dAtabase for Regulatory Grade micrObial Sequences (FDA-ARGOS): Supporting development and validation of Infectious Disease Dx tests.</title>
        <authorList>
            <person name="Campos J."/>
            <person name="Goldberg B."/>
            <person name="Tallon L."/>
            <person name="Sadzewicz L."/>
            <person name="Sengamalay N."/>
            <person name="Ott S."/>
            <person name="Godinez A."/>
            <person name="Nagaraj S."/>
            <person name="Vyas G."/>
            <person name="Aluvathingal J."/>
            <person name="Nadendla S."/>
            <person name="Geyer C."/>
            <person name="Nandy P."/>
            <person name="Hobson J."/>
            <person name="Sichtig H."/>
        </authorList>
    </citation>
    <scope>NUCLEOTIDE SEQUENCE</scope>
    <source>
        <strain evidence="19">FDAARGOS_252</strain>
    </source>
</reference>
<dbReference type="CDD" id="cd11325">
    <property type="entry name" value="AmyAc_GTHase"/>
    <property type="match status" value="1"/>
</dbReference>
<dbReference type="InterPro" id="IPR017853">
    <property type="entry name" value="GH"/>
</dbReference>
<evidence type="ECO:0000256" key="8">
    <source>
        <dbReference type="ARBA" id="ARBA00023277"/>
    </source>
</evidence>
<evidence type="ECO:0000256" key="6">
    <source>
        <dbReference type="ARBA" id="ARBA00022490"/>
    </source>
</evidence>
<comment type="pathway">
    <text evidence="2 14">Glycan biosynthesis; trehalose biosynthesis.</text>
</comment>
<sequence length="577" mass="63150">MTGRPAQGPRWGATWDDGRLTARLWAPRAKRVQLLLDSQALSMTALPEGYWTVTTPAPAGIAYRLRVDGADMPDPASGRQAGGVHDPSLAEPVPDHDWQHPWAGRDWAEAVIYELHVGTFTPEGTLAAAASRLRHLADLGFTAIELMPLNQFPGDRGWGYDGVLPFALHPAYGAPADLCRFVDMAHGAGLMVILDLVMNHFGPDGAYIHQAAPDFFDPDRHTPWGAAIDFSKAPVRAFWTECAEYWLRTFRLDGFRLDAVHQITGPGATGFLDAFARHLRQAAPDRPIHLITEDERNLPELRERHGYDASWNDDFHHAVHTALTGESDGYYASFAHDPIGDLALALARGHIEEGQPRPGLDHPRGQPCGHLPATAFVNAIQTHDQVGNRPHGERLASLADPQGVAVVYALLLVAPYIPMVFMGEERGETAPFLFFADFQGDLARAVREGRAAEFAAIAELGETVPDPLAFETFERSRLGWRDDARAREWLELTRRALAFRAEKVVPLVKSGRRGEARVRRRGPASVAADWPFHAGTLSVALSLGHAQPDLPLPRAPGLVLGRPGRDPFALSAGVEVP</sequence>
<evidence type="ECO:0000256" key="4">
    <source>
        <dbReference type="ARBA" id="ARBA00012268"/>
    </source>
</evidence>
<dbReference type="EC" id="3.2.1.141" evidence="4 13"/>
<feature type="site" description="Transition state stabilizer" evidence="17">
    <location>
        <position position="384"/>
    </location>
</feature>
<dbReference type="GO" id="GO:0005737">
    <property type="term" value="C:cytoplasm"/>
    <property type="evidence" value="ECO:0007669"/>
    <property type="project" value="UniProtKB-SubCell"/>
</dbReference>
<evidence type="ECO:0000259" key="18">
    <source>
        <dbReference type="SMART" id="SM00642"/>
    </source>
</evidence>
<evidence type="ECO:0000256" key="1">
    <source>
        <dbReference type="ARBA" id="ARBA00004496"/>
    </source>
</evidence>
<comment type="subcellular location">
    <subcellularLocation>
        <location evidence="1 15">Cytoplasm</location>
    </subcellularLocation>
</comment>
<name>A0A1V0GUF8_9RHOB</name>
<keyword evidence="7 14" id="KW-0378">Hydrolase</keyword>
<gene>
    <name evidence="19" type="primary">treZ</name>
    <name evidence="19" type="ORF">A6J80_14530</name>
</gene>
<dbReference type="InterPro" id="IPR004193">
    <property type="entry name" value="Glyco_hydro_13_N"/>
</dbReference>
<dbReference type="Gene3D" id="2.60.40.10">
    <property type="entry name" value="Immunoglobulins"/>
    <property type="match status" value="1"/>
</dbReference>
<dbReference type="SMART" id="SM00642">
    <property type="entry name" value="Aamy"/>
    <property type="match status" value="1"/>
</dbReference>
<dbReference type="RefSeq" id="WP_080621968.1">
    <property type="nucleotide sequence ID" value="NZ_CAWMZI010000001.1"/>
</dbReference>
<keyword evidence="8" id="KW-0119">Carbohydrate metabolism</keyword>
<dbReference type="PIRSF" id="PIRSF006337">
    <property type="entry name" value="Trehalose_TreZ"/>
    <property type="match status" value="1"/>
</dbReference>
<organism evidence="19 20">
    <name type="scientific">Paracoccus yeei</name>
    <dbReference type="NCBI Taxonomy" id="147645"/>
    <lineage>
        <taxon>Bacteria</taxon>
        <taxon>Pseudomonadati</taxon>
        <taxon>Pseudomonadota</taxon>
        <taxon>Alphaproteobacteria</taxon>
        <taxon>Rhodobacterales</taxon>
        <taxon>Paracoccaceae</taxon>
        <taxon>Paracoccus</taxon>
    </lineage>
</organism>
<dbReference type="SUPFAM" id="SSF81296">
    <property type="entry name" value="E set domains"/>
    <property type="match status" value="1"/>
</dbReference>
<evidence type="ECO:0000256" key="3">
    <source>
        <dbReference type="ARBA" id="ARBA00008061"/>
    </source>
</evidence>
<feature type="binding site" evidence="16">
    <location>
        <begin position="383"/>
        <end position="388"/>
    </location>
    <ligand>
        <name>substrate</name>
    </ligand>
</feature>
<dbReference type="InterPro" id="IPR006047">
    <property type="entry name" value="GH13_cat_dom"/>
</dbReference>
<evidence type="ECO:0000256" key="13">
    <source>
        <dbReference type="NCBIfam" id="TIGR02402"/>
    </source>
</evidence>
<dbReference type="AlphaFoldDB" id="A0A1V0GUF8"/>
<dbReference type="Pfam" id="PF02922">
    <property type="entry name" value="CBM_48"/>
    <property type="match status" value="1"/>
</dbReference>
<dbReference type="SUPFAM" id="SSF51445">
    <property type="entry name" value="(Trans)glycosidases"/>
    <property type="match status" value="1"/>
</dbReference>
<comment type="similarity">
    <text evidence="3 14">Belongs to the glycosyl hydrolase 13 family.</text>
</comment>
<evidence type="ECO:0000313" key="19">
    <source>
        <dbReference type="EMBL" id="ARC37420.1"/>
    </source>
</evidence>
<dbReference type="KEGG" id="pye:A6J80_14530"/>
<dbReference type="Pfam" id="PF00128">
    <property type="entry name" value="Alpha-amylase"/>
    <property type="match status" value="1"/>
</dbReference>
<feature type="binding site" evidence="16">
    <location>
        <begin position="256"/>
        <end position="261"/>
    </location>
    <ligand>
        <name>substrate</name>
    </ligand>
</feature>
<comment type="catalytic activity">
    <reaction evidence="12 14">
        <text>hydrolysis of (1-&gt;4)-alpha-D-glucosidic linkage in 4-alpha-D-[(1-&gt;4)-alpha-D-glucanosyl]n trehalose to yield trehalose and (1-&gt;4)-alpha-D-glucan.</text>
        <dbReference type="EC" id="3.2.1.141"/>
    </reaction>
</comment>
<accession>A0A1V0GUF8</accession>
<dbReference type="Gene3D" id="1.10.10.760">
    <property type="entry name" value="E-set domains of sugar-utilizing enzymes"/>
    <property type="match status" value="1"/>
</dbReference>
<dbReference type="NCBIfam" id="TIGR02402">
    <property type="entry name" value="trehalose_TreZ"/>
    <property type="match status" value="1"/>
</dbReference>
<evidence type="ECO:0000256" key="11">
    <source>
        <dbReference type="ARBA" id="ARBA00033284"/>
    </source>
</evidence>
<evidence type="ECO:0000256" key="15">
    <source>
        <dbReference type="PIRSR" id="PIRSR006337-1"/>
    </source>
</evidence>
<feature type="active site" description="Nucleophile" evidence="15">
    <location>
        <position position="258"/>
    </location>
</feature>
<dbReference type="InterPro" id="IPR013783">
    <property type="entry name" value="Ig-like_fold"/>
</dbReference>
<evidence type="ECO:0000256" key="14">
    <source>
        <dbReference type="PIRNR" id="PIRNR006337"/>
    </source>
</evidence>
<dbReference type="PANTHER" id="PTHR43651:SF11">
    <property type="entry name" value="MALTO-OLIGOSYLTREHALOSE TREHALOHYDROLASE"/>
    <property type="match status" value="1"/>
</dbReference>
<evidence type="ECO:0000313" key="20">
    <source>
        <dbReference type="Proteomes" id="UP000191257"/>
    </source>
</evidence>
<dbReference type="InterPro" id="IPR012768">
    <property type="entry name" value="Trehalose_TreZ"/>
</dbReference>
<dbReference type="Gene3D" id="3.20.20.80">
    <property type="entry name" value="Glycosidases"/>
    <property type="match status" value="1"/>
</dbReference>
<dbReference type="STRING" id="147645.A6J80_14530"/>
<dbReference type="GO" id="GO:0033942">
    <property type="term" value="F:4-alpha-D-(1-&gt;4)-alpha-D-glucanotrehalose trehalohydrolase activity"/>
    <property type="evidence" value="ECO:0007669"/>
    <property type="project" value="UniProtKB-EC"/>
</dbReference>
<dbReference type="eggNOG" id="COG0296">
    <property type="taxonomic scope" value="Bacteria"/>
</dbReference>
<dbReference type="Proteomes" id="UP000191257">
    <property type="component" value="Chromosome"/>
</dbReference>
<evidence type="ECO:0000256" key="10">
    <source>
        <dbReference type="ARBA" id="ARBA00032057"/>
    </source>
</evidence>
<dbReference type="CDD" id="cd02853">
    <property type="entry name" value="E_set_MTHase_like_N"/>
    <property type="match status" value="1"/>
</dbReference>
<dbReference type="GO" id="GO:0005992">
    <property type="term" value="P:trehalose biosynthetic process"/>
    <property type="evidence" value="ECO:0007669"/>
    <property type="project" value="UniProtKB-UniRule"/>
</dbReference>
<dbReference type="UniPathway" id="UPA00299"/>
<dbReference type="InterPro" id="IPR014756">
    <property type="entry name" value="Ig_E-set"/>
</dbReference>
<feature type="active site" description="Proton donor" evidence="15">
    <location>
        <position position="293"/>
    </location>
</feature>
<feature type="binding site" evidence="16">
    <location>
        <begin position="313"/>
        <end position="317"/>
    </location>
    <ligand>
        <name>substrate</name>
    </ligand>
</feature>
<evidence type="ECO:0000256" key="9">
    <source>
        <dbReference type="ARBA" id="ARBA00023295"/>
    </source>
</evidence>
<evidence type="ECO:0000256" key="17">
    <source>
        <dbReference type="PIRSR" id="PIRSR006337-3"/>
    </source>
</evidence>
<protein>
    <recommendedName>
        <fullName evidence="5 13">Malto-oligosyltrehalose trehalohydrolase</fullName>
        <shortName evidence="14">MTHase</shortName>
        <ecNumber evidence="4 13">3.2.1.141</ecNumber>
    </recommendedName>
    <alternativeName>
        <fullName evidence="11 14">4-alpha-D-((1-&gt;4)-alpha-D-glucano)trehalose trehalohydrolase</fullName>
    </alternativeName>
    <alternativeName>
        <fullName evidence="10 14">Maltooligosyl trehalose trehalohydrolase</fullName>
    </alternativeName>
</protein>
<evidence type="ECO:0000256" key="16">
    <source>
        <dbReference type="PIRSR" id="PIRSR006337-2"/>
    </source>
</evidence>
<evidence type="ECO:0000256" key="7">
    <source>
        <dbReference type="ARBA" id="ARBA00022801"/>
    </source>
</evidence>
<keyword evidence="20" id="KW-1185">Reference proteome</keyword>
<keyword evidence="6" id="KW-0963">Cytoplasm</keyword>
<proteinExistence type="inferred from homology"/>
<evidence type="ECO:0000256" key="5">
    <source>
        <dbReference type="ARBA" id="ARBA00015938"/>
    </source>
</evidence>
<dbReference type="PANTHER" id="PTHR43651">
    <property type="entry name" value="1,4-ALPHA-GLUCAN-BRANCHING ENZYME"/>
    <property type="match status" value="1"/>
</dbReference>
<keyword evidence="9 14" id="KW-0326">Glycosidase</keyword>
<feature type="domain" description="Glycosyl hydrolase family 13 catalytic" evidence="18">
    <location>
        <begin position="114"/>
        <end position="481"/>
    </location>
</feature>
<evidence type="ECO:0000256" key="12">
    <source>
        <dbReference type="ARBA" id="ARBA00034013"/>
    </source>
</evidence>
<evidence type="ECO:0000256" key="2">
    <source>
        <dbReference type="ARBA" id="ARBA00005199"/>
    </source>
</evidence>